<evidence type="ECO:0000256" key="12">
    <source>
        <dbReference type="HAMAP-Rule" id="MF_01398"/>
    </source>
</evidence>
<keyword evidence="1 12" id="KW-0813">Transport</keyword>
<evidence type="ECO:0000256" key="11">
    <source>
        <dbReference type="ARBA" id="ARBA00037847"/>
    </source>
</evidence>
<keyword evidence="14" id="KW-0175">Coiled coil</keyword>
<evidence type="ECO:0000256" key="4">
    <source>
        <dbReference type="ARBA" id="ARBA00022781"/>
    </source>
</evidence>
<reference evidence="17 18" key="1">
    <citation type="submission" date="2018-08" db="EMBL/GenBank/DDBJ databases">
        <title>Acidipila sp. 4G-K13, an acidobacterium isolated from forest soil.</title>
        <authorList>
            <person name="Gao Z.-H."/>
            <person name="Qiu L.-H."/>
        </authorList>
    </citation>
    <scope>NUCLEOTIDE SEQUENCE [LARGE SCALE GENOMIC DNA]</scope>
    <source>
        <strain evidence="17 18">4G-K13</strain>
    </source>
</reference>
<feature type="region of interest" description="Disordered" evidence="15">
    <location>
        <begin position="27"/>
        <end position="56"/>
    </location>
</feature>
<feature type="coiled-coil region" evidence="14">
    <location>
        <begin position="127"/>
        <end position="154"/>
    </location>
</feature>
<keyword evidence="6 12" id="KW-0406">Ion transport</keyword>
<dbReference type="GO" id="GO:0005886">
    <property type="term" value="C:plasma membrane"/>
    <property type="evidence" value="ECO:0007669"/>
    <property type="project" value="UniProtKB-SubCell"/>
</dbReference>
<evidence type="ECO:0000256" key="1">
    <source>
        <dbReference type="ARBA" id="ARBA00022448"/>
    </source>
</evidence>
<evidence type="ECO:0000256" key="7">
    <source>
        <dbReference type="ARBA" id="ARBA00023136"/>
    </source>
</evidence>
<organism evidence="17 18">
    <name type="scientific">Paracidobacterium acidisoli</name>
    <dbReference type="NCBI Taxonomy" id="2303751"/>
    <lineage>
        <taxon>Bacteria</taxon>
        <taxon>Pseudomonadati</taxon>
        <taxon>Acidobacteriota</taxon>
        <taxon>Terriglobia</taxon>
        <taxon>Terriglobales</taxon>
        <taxon>Acidobacteriaceae</taxon>
        <taxon>Paracidobacterium</taxon>
    </lineage>
</organism>
<comment type="function">
    <text evidence="10">Component of the F(0) channel, it forms part of the peripheral stalk, linking F(1) to F(0). The b'-subunit is a diverged and duplicated form of b found in plants and photosynthetic bacteria.</text>
</comment>
<evidence type="ECO:0000256" key="6">
    <source>
        <dbReference type="ARBA" id="ARBA00023065"/>
    </source>
</evidence>
<evidence type="ECO:0000256" key="2">
    <source>
        <dbReference type="ARBA" id="ARBA00022547"/>
    </source>
</evidence>
<keyword evidence="18" id="KW-1185">Reference proteome</keyword>
<dbReference type="CDD" id="cd06503">
    <property type="entry name" value="ATP-synt_Fo_b"/>
    <property type="match status" value="1"/>
</dbReference>
<evidence type="ECO:0000313" key="18">
    <source>
        <dbReference type="Proteomes" id="UP000264702"/>
    </source>
</evidence>
<gene>
    <name evidence="12" type="primary">atpF</name>
    <name evidence="17" type="ORF">D0Y96_17490</name>
</gene>
<feature type="signal peptide" evidence="16">
    <location>
        <begin position="1"/>
        <end position="24"/>
    </location>
</feature>
<comment type="subunit">
    <text evidence="12">F-type ATPases have 2 components, F(1) - the catalytic core - and F(0) - the membrane proton channel. F(1) has five subunits: alpha(3), beta(3), gamma(1), delta(1), epsilon(1). F(0) has three main subunits: a(1), b(2) and c(10-14). The alpha and beta chains form an alternating ring which encloses part of the gamma chain. F(1) is attached to F(0) by a central stalk formed by the gamma and epsilon chains, while a peripheral stalk is formed by the delta and b chains.</text>
</comment>
<comment type="caution">
    <text evidence="17">The sequence shown here is derived from an EMBL/GenBank/DDBJ whole genome shotgun (WGS) entry which is preliminary data.</text>
</comment>
<dbReference type="Proteomes" id="UP000264702">
    <property type="component" value="Unassembled WGS sequence"/>
</dbReference>
<evidence type="ECO:0000256" key="9">
    <source>
        <dbReference type="ARBA" id="ARBA00025198"/>
    </source>
</evidence>
<evidence type="ECO:0000256" key="10">
    <source>
        <dbReference type="ARBA" id="ARBA00025614"/>
    </source>
</evidence>
<evidence type="ECO:0000256" key="16">
    <source>
        <dbReference type="SAM" id="SignalP"/>
    </source>
</evidence>
<comment type="similarity">
    <text evidence="12 13">Belongs to the ATPase B chain family.</text>
</comment>
<feature type="chain" id="PRO_5016604734" description="ATP synthase subunit b" evidence="16">
    <location>
        <begin position="25"/>
        <end position="243"/>
    </location>
</feature>
<protein>
    <recommendedName>
        <fullName evidence="12">ATP synthase subunit b</fullName>
    </recommendedName>
    <alternativeName>
        <fullName evidence="12">ATP synthase F(0) sector subunit b</fullName>
    </alternativeName>
    <alternativeName>
        <fullName evidence="12">ATPase subunit I</fullName>
    </alternativeName>
    <alternativeName>
        <fullName evidence="12">F-type ATPase subunit b</fullName>
        <shortName evidence="12">F-ATPase subunit b</shortName>
    </alternativeName>
</protein>
<evidence type="ECO:0000256" key="3">
    <source>
        <dbReference type="ARBA" id="ARBA00022692"/>
    </source>
</evidence>
<keyword evidence="7 12" id="KW-0472">Membrane</keyword>
<keyword evidence="5 12" id="KW-1133">Transmembrane helix</keyword>
<evidence type="ECO:0000256" key="14">
    <source>
        <dbReference type="SAM" id="Coils"/>
    </source>
</evidence>
<keyword evidence="8 12" id="KW-0066">ATP synthesis</keyword>
<comment type="subcellular location">
    <subcellularLocation>
        <location evidence="12">Cell membrane</location>
        <topology evidence="12">Single-pass membrane protein</topology>
    </subcellularLocation>
    <subcellularLocation>
        <location evidence="11">Endomembrane system</location>
        <topology evidence="11">Single-pass membrane protein</topology>
    </subcellularLocation>
</comment>
<keyword evidence="3 12" id="KW-0812">Transmembrane</keyword>
<comment type="function">
    <text evidence="9 12">F(1)F(0) ATP synthase produces ATP from ADP in the presence of a proton or sodium gradient. F-type ATPases consist of two structural domains, F(1) containing the extramembraneous catalytic core and F(0) containing the membrane proton channel, linked together by a central stalk and a peripheral stalk. During catalysis, ATP synthesis in the catalytic domain of F(1) is coupled via a rotary mechanism of the central stalk subunits to proton translocation.</text>
</comment>
<evidence type="ECO:0000313" key="17">
    <source>
        <dbReference type="EMBL" id="RFU15452.1"/>
    </source>
</evidence>
<sequence length="243" mass="26780">MKRIFRTVFFSLIALAFTSAGLHAQNGAPAPASAPAGQKPAHAAQGPHMEDQVSHGEWEEFRHSAAVQAIARYGHVDTETAAKIFEDFNSGVMILAILAFLLKVLPKAFRKRSETLQKELTDARTAGDEANRRLSAVEARLAKLDDEIEAIRQQTEIEAGEDEKRIHALLETERERIVQSAGHEIELAQEAAQRELKRFAANLAIDRATQRIRLTPEADQALLDGIGEDLATHFSGRNMGGRN</sequence>
<dbReference type="AlphaFoldDB" id="A0A372IKI2"/>
<dbReference type="GO" id="GO:0012505">
    <property type="term" value="C:endomembrane system"/>
    <property type="evidence" value="ECO:0007669"/>
    <property type="project" value="UniProtKB-SubCell"/>
</dbReference>
<proteinExistence type="inferred from homology"/>
<dbReference type="GO" id="GO:0046933">
    <property type="term" value="F:proton-transporting ATP synthase activity, rotational mechanism"/>
    <property type="evidence" value="ECO:0007669"/>
    <property type="project" value="UniProtKB-UniRule"/>
</dbReference>
<keyword evidence="2 12" id="KW-0138">CF(0)</keyword>
<dbReference type="Pfam" id="PF00430">
    <property type="entry name" value="ATP-synt_B"/>
    <property type="match status" value="1"/>
</dbReference>
<evidence type="ECO:0000256" key="13">
    <source>
        <dbReference type="RuleBase" id="RU003848"/>
    </source>
</evidence>
<dbReference type="RefSeq" id="WP_117302456.1">
    <property type="nucleotide sequence ID" value="NZ_QVQT02000006.1"/>
</dbReference>
<evidence type="ECO:0000256" key="15">
    <source>
        <dbReference type="SAM" id="MobiDB-lite"/>
    </source>
</evidence>
<feature type="compositionally biased region" description="Low complexity" evidence="15">
    <location>
        <begin position="27"/>
        <end position="41"/>
    </location>
</feature>
<dbReference type="EMBL" id="QVQT01000006">
    <property type="protein sequence ID" value="RFU15452.1"/>
    <property type="molecule type" value="Genomic_DNA"/>
</dbReference>
<keyword evidence="16" id="KW-0732">Signal</keyword>
<evidence type="ECO:0000256" key="8">
    <source>
        <dbReference type="ARBA" id="ARBA00023310"/>
    </source>
</evidence>
<keyword evidence="4 12" id="KW-0375">Hydrogen ion transport</keyword>
<dbReference type="GO" id="GO:0045259">
    <property type="term" value="C:proton-transporting ATP synthase complex"/>
    <property type="evidence" value="ECO:0007669"/>
    <property type="project" value="UniProtKB-KW"/>
</dbReference>
<accession>A0A372IKI2</accession>
<evidence type="ECO:0000256" key="5">
    <source>
        <dbReference type="ARBA" id="ARBA00022989"/>
    </source>
</evidence>
<keyword evidence="12" id="KW-1003">Cell membrane</keyword>
<dbReference type="HAMAP" id="MF_01398">
    <property type="entry name" value="ATP_synth_b_bprime"/>
    <property type="match status" value="1"/>
</dbReference>
<name>A0A372IKI2_9BACT</name>
<dbReference type="InterPro" id="IPR002146">
    <property type="entry name" value="ATP_synth_b/b'su_bac/chlpt"/>
</dbReference>
<dbReference type="OrthoDB" id="122201at2"/>